<evidence type="ECO:0000313" key="5">
    <source>
        <dbReference type="EMBL" id="MDN5203195.1"/>
    </source>
</evidence>
<keyword evidence="1" id="KW-0732">Signal</keyword>
<feature type="chain" id="PRO_5045998547" evidence="1">
    <location>
        <begin position="22"/>
        <end position="829"/>
    </location>
</feature>
<evidence type="ECO:0000259" key="2">
    <source>
        <dbReference type="Pfam" id="PF16313"/>
    </source>
</evidence>
<feature type="domain" description="EcxA zinc-binding" evidence="2">
    <location>
        <begin position="410"/>
        <end position="720"/>
    </location>
</feature>
<name>A0ABT8KR44_9BACT</name>
<organism evidence="5 6">
    <name type="scientific">Splendidivirga corallicola</name>
    <dbReference type="NCBI Taxonomy" id="3051826"/>
    <lineage>
        <taxon>Bacteria</taxon>
        <taxon>Pseudomonadati</taxon>
        <taxon>Bacteroidota</taxon>
        <taxon>Cytophagia</taxon>
        <taxon>Cytophagales</taxon>
        <taxon>Splendidivirgaceae</taxon>
        <taxon>Splendidivirga</taxon>
    </lineage>
</organism>
<evidence type="ECO:0000259" key="4">
    <source>
        <dbReference type="Pfam" id="PF17162"/>
    </source>
</evidence>
<dbReference type="EMBL" id="JAUJEA010000006">
    <property type="protein sequence ID" value="MDN5203195.1"/>
    <property type="molecule type" value="Genomic_DNA"/>
</dbReference>
<accession>A0ABT8KR44</accession>
<protein>
    <submittedName>
        <fullName evidence="5">Zinc-dependent metalloprotease</fullName>
    </submittedName>
</protein>
<evidence type="ECO:0000256" key="1">
    <source>
        <dbReference type="SAM" id="SignalP"/>
    </source>
</evidence>
<feature type="domain" description="DUF5117" evidence="3">
    <location>
        <begin position="92"/>
        <end position="284"/>
    </location>
</feature>
<evidence type="ECO:0000313" key="6">
    <source>
        <dbReference type="Proteomes" id="UP001172082"/>
    </source>
</evidence>
<dbReference type="InterPro" id="IPR033428">
    <property type="entry name" value="DUF5118"/>
</dbReference>
<dbReference type="CDD" id="cd04276">
    <property type="entry name" value="ZnMc_MMP_like_2"/>
    <property type="match status" value="1"/>
</dbReference>
<dbReference type="Proteomes" id="UP001172082">
    <property type="component" value="Unassembled WGS sequence"/>
</dbReference>
<feature type="signal peptide" evidence="1">
    <location>
        <begin position="1"/>
        <end position="21"/>
    </location>
</feature>
<dbReference type="PANTHER" id="PTHR38478">
    <property type="entry name" value="PEPTIDASE M1A AND M12B"/>
    <property type="match status" value="1"/>
</dbReference>
<dbReference type="Pfam" id="PF17162">
    <property type="entry name" value="DUF5118"/>
    <property type="match status" value="1"/>
</dbReference>
<dbReference type="RefSeq" id="WP_346753216.1">
    <property type="nucleotide sequence ID" value="NZ_JAUJEA010000006.1"/>
</dbReference>
<dbReference type="Pfam" id="PF16313">
    <property type="entry name" value="DUF4953"/>
    <property type="match status" value="1"/>
</dbReference>
<comment type="caution">
    <text evidence="5">The sequence shown here is derived from an EMBL/GenBank/DDBJ whole genome shotgun (WGS) entry which is preliminary data.</text>
</comment>
<reference evidence="5" key="1">
    <citation type="submission" date="2023-06" db="EMBL/GenBank/DDBJ databases">
        <title>Genomic of Parafulvivirga corallium.</title>
        <authorList>
            <person name="Wang G."/>
        </authorList>
    </citation>
    <scope>NUCLEOTIDE SEQUENCE</scope>
    <source>
        <strain evidence="5">BMA10</strain>
    </source>
</reference>
<dbReference type="PANTHER" id="PTHR38478:SF1">
    <property type="entry name" value="ZINC DEPENDENT METALLOPROTEASE DOMAIN LIPOPROTEIN"/>
    <property type="match status" value="1"/>
</dbReference>
<feature type="domain" description="DUF5118" evidence="4">
    <location>
        <begin position="42"/>
        <end position="81"/>
    </location>
</feature>
<dbReference type="InterPro" id="IPR033413">
    <property type="entry name" value="DUF5117"/>
</dbReference>
<dbReference type="SUPFAM" id="SSF55486">
    <property type="entry name" value="Metalloproteases ('zincins'), catalytic domain"/>
    <property type="match status" value="1"/>
</dbReference>
<sequence length="829" mass="93064">MSKSSIFILIALCLSTSPMFSQNKKKKNVAPTIGAIEQKTAGMDKRSGYFNFYWDEKKGEIWLEIDKLDQEFLYVNSLSAGVGSNDIGLDRGQLGNERVVKFLKIGPKVLLVQPNYSYRAVSDNSEERLSVEEAFAKSVIAGFKVEAEQNDRVLVNLSNFLLRDAHNVIGRLKNTNQGNYKLDKSLSALYMQRTKNFPKNSEFEALLTFTGEPRGGYIRSVTPTASNVTVRQHHSFIELPDDNYKPRKFDPRSGYFGIRYMDYATPISENIVKRFISRHRLEKKDPTAQVSEPVEPIIYYLDRGAPEPIKSALIEGASWWNQAFETIGYKNAFQVKVLPEGADPLDVRYNVIQWVHRSTRGWSYGSSVQDPRTGEIIKGHVSLGSLRVRQDFLIAEGLLAPYETGKAVSQEMQKMALARLRQLSAHEVGHTIGLSHNYISSVHGRASVMDYPHPLVLINDNNQFDLSNAYDDKIGAWDKVAVAYGYQDFADNVDEDKALNKILDEAHTNGLKVISDADARPQGSAHPQSHLWDNGASAVDELNRVMRVRKIALENFSEDNIKEGAPMATLEEVLVPMYMFHRYQVEAAVKVVGGLDYSYALRGDDQLVTKTLSSEEQQKALEALLATLSPENLTIPERILKLIPPRPVGYSRSRETFASRTGLVFDPLSAAEAAADHTLTLLLNSQRATRLVQFHARDSQQPGLGHVIDQLLNTTIKVKQKQGLQAEIQRLTGSLVLDKLIKLATNQSTTYQVRAITFTKLDNLENWMRQQMNKVSGESQKAHLNYGIYTIQNFKKNPENYKNIDTVSPPDGSPIGNGNIHYLNLGCDF</sequence>
<dbReference type="GO" id="GO:0008237">
    <property type="term" value="F:metallopeptidase activity"/>
    <property type="evidence" value="ECO:0007669"/>
    <property type="project" value="UniProtKB-KW"/>
</dbReference>
<proteinExistence type="predicted"/>
<keyword evidence="5" id="KW-0645">Protease</keyword>
<dbReference type="InterPro" id="IPR034032">
    <property type="entry name" value="Zn_MMP-like_bac"/>
</dbReference>
<evidence type="ECO:0000259" key="3">
    <source>
        <dbReference type="Pfam" id="PF17148"/>
    </source>
</evidence>
<keyword evidence="5" id="KW-0482">Metalloprotease</keyword>
<dbReference type="Pfam" id="PF17148">
    <property type="entry name" value="DUF5117"/>
    <property type="match status" value="1"/>
</dbReference>
<dbReference type="InterPro" id="IPR032534">
    <property type="entry name" value="EcxA_zinc-bd"/>
</dbReference>
<gene>
    <name evidence="5" type="ORF">QQ008_17530</name>
</gene>
<keyword evidence="6" id="KW-1185">Reference proteome</keyword>
<keyword evidence="5" id="KW-0378">Hydrolase</keyword>